<comment type="function">
    <text evidence="1">Involved in the import of GDP-mannose from the cytoplasm into the Golgi lumen.</text>
</comment>
<dbReference type="Proteomes" id="UP000044602">
    <property type="component" value="Unassembled WGS sequence"/>
</dbReference>
<evidence type="ECO:0000256" key="4">
    <source>
        <dbReference type="ARBA" id="ARBA00011182"/>
    </source>
</evidence>
<comment type="subunit">
    <text evidence="4">Homooligomer.</text>
</comment>
<feature type="transmembrane region" description="Helical" evidence="8">
    <location>
        <begin position="355"/>
        <end position="374"/>
    </location>
</feature>
<evidence type="ECO:0000313" key="11">
    <source>
        <dbReference type="Proteomes" id="UP000044602"/>
    </source>
</evidence>
<feature type="transmembrane region" description="Helical" evidence="8">
    <location>
        <begin position="300"/>
        <end position="317"/>
    </location>
</feature>
<accession>A0A0G4M2T6</accession>
<dbReference type="InterPro" id="IPR004853">
    <property type="entry name" value="Sugar_P_trans_dom"/>
</dbReference>
<feature type="transmembrane region" description="Helical" evidence="8">
    <location>
        <begin position="56"/>
        <end position="75"/>
    </location>
</feature>
<evidence type="ECO:0000256" key="8">
    <source>
        <dbReference type="SAM" id="Phobius"/>
    </source>
</evidence>
<evidence type="ECO:0000313" key="10">
    <source>
        <dbReference type="EMBL" id="CRK28613.1"/>
    </source>
</evidence>
<evidence type="ECO:0000256" key="7">
    <source>
        <dbReference type="ARBA" id="ARBA00023136"/>
    </source>
</evidence>
<protein>
    <recommendedName>
        <fullName evidence="9">Sugar phosphate transporter domain-containing protein</fullName>
    </recommendedName>
</protein>
<evidence type="ECO:0000256" key="6">
    <source>
        <dbReference type="ARBA" id="ARBA00022989"/>
    </source>
</evidence>
<comment type="subcellular location">
    <subcellularLocation>
        <location evidence="2">Endoplasmic reticulum membrane</location>
        <topology evidence="2">Multi-pass membrane protein</topology>
    </subcellularLocation>
</comment>
<keyword evidence="11" id="KW-1185">Reference proteome</keyword>
<evidence type="ECO:0000256" key="2">
    <source>
        <dbReference type="ARBA" id="ARBA00004477"/>
    </source>
</evidence>
<gene>
    <name evidence="10" type="ORF">BN1708_015281</name>
</gene>
<dbReference type="PANTHER" id="PTHR11132">
    <property type="entry name" value="SOLUTE CARRIER FAMILY 35"/>
    <property type="match status" value="1"/>
</dbReference>
<evidence type="ECO:0000256" key="3">
    <source>
        <dbReference type="ARBA" id="ARBA00010425"/>
    </source>
</evidence>
<name>A0A0G4M2T6_VERLO</name>
<dbReference type="Pfam" id="PF03151">
    <property type="entry name" value="TPT"/>
    <property type="match status" value="1"/>
</dbReference>
<proteinExistence type="inferred from homology"/>
<feature type="domain" description="Sugar phosphate transporter" evidence="9">
    <location>
        <begin position="26"/>
        <end position="316"/>
    </location>
</feature>
<keyword evidence="5 8" id="KW-0812">Transmembrane</keyword>
<feature type="transmembrane region" description="Helical" evidence="8">
    <location>
        <begin position="214"/>
        <end position="232"/>
    </location>
</feature>
<reference evidence="10 11" key="1">
    <citation type="submission" date="2015-05" db="EMBL/GenBank/DDBJ databases">
        <authorList>
            <person name="Wang D.B."/>
            <person name="Wang M."/>
        </authorList>
    </citation>
    <scope>NUCLEOTIDE SEQUENCE [LARGE SCALE GENOMIC DNA]</scope>
    <source>
        <strain evidence="10">VL1</strain>
    </source>
</reference>
<dbReference type="AlphaFoldDB" id="A0A0G4M2T6"/>
<comment type="similarity">
    <text evidence="3">Belongs to the TPT transporter family. SLC35D subfamily.</text>
</comment>
<sequence length="393" mass="42163">MAYSPLPVTEDAAPPPAPAPAGSTLQTAIYMVLWIISSNFTILFNKYLIDTIGFGYPILLTCWHLVFAAVVTQILARTTTLLDSRHQLPISGRFFIRTILPIGIVSSGSLVCSNVVYLYLSVAFIQMLKAASPVAVLFTSWAMGVADPTMTAIVNVLCIVAGVGLASAGEVDMSMVGTVIQLAGIMFEALRVVLIQKMLSNEGLKMDALVGLYYYAPVCAVMNLVVGAALEMPHFKYEDLERAGFMMLILNAAVALLLNFTSMVLIGKTSGLVTTLTGIFKNILLIGCSVLFWHTKISTIQVVGYSVSLAGLIHYSFGTEKILGALKGALAMVTGAVGAASVSGEKFRPSRRMRIGLVIAFITLLSICIFLAYMRHIEASPLEWVWSTTGGTV</sequence>
<dbReference type="InterPro" id="IPR050186">
    <property type="entry name" value="TPT_transporter"/>
</dbReference>
<feature type="transmembrane region" description="Helical" evidence="8">
    <location>
        <begin position="28"/>
        <end position="49"/>
    </location>
</feature>
<feature type="transmembrane region" description="Helical" evidence="8">
    <location>
        <begin position="244"/>
        <end position="266"/>
    </location>
</feature>
<feature type="transmembrane region" description="Helical" evidence="8">
    <location>
        <begin position="150"/>
        <end position="168"/>
    </location>
</feature>
<keyword evidence="7 8" id="KW-0472">Membrane</keyword>
<keyword evidence="6 8" id="KW-1133">Transmembrane helix</keyword>
<feature type="transmembrane region" description="Helical" evidence="8">
    <location>
        <begin position="175"/>
        <end position="194"/>
    </location>
</feature>
<feature type="transmembrane region" description="Helical" evidence="8">
    <location>
        <begin position="95"/>
        <end position="120"/>
    </location>
</feature>
<organism evidence="10 11">
    <name type="scientific">Verticillium longisporum</name>
    <name type="common">Verticillium dahliae var. longisporum</name>
    <dbReference type="NCBI Taxonomy" id="100787"/>
    <lineage>
        <taxon>Eukaryota</taxon>
        <taxon>Fungi</taxon>
        <taxon>Dikarya</taxon>
        <taxon>Ascomycota</taxon>
        <taxon>Pezizomycotina</taxon>
        <taxon>Sordariomycetes</taxon>
        <taxon>Hypocreomycetidae</taxon>
        <taxon>Glomerellales</taxon>
        <taxon>Plectosphaerellaceae</taxon>
        <taxon>Verticillium</taxon>
    </lineage>
</organism>
<evidence type="ECO:0000259" key="9">
    <source>
        <dbReference type="Pfam" id="PF03151"/>
    </source>
</evidence>
<evidence type="ECO:0000256" key="5">
    <source>
        <dbReference type="ARBA" id="ARBA00022692"/>
    </source>
</evidence>
<dbReference type="GO" id="GO:0005789">
    <property type="term" value="C:endoplasmic reticulum membrane"/>
    <property type="evidence" value="ECO:0007669"/>
    <property type="project" value="UniProtKB-SubCell"/>
</dbReference>
<feature type="transmembrane region" description="Helical" evidence="8">
    <location>
        <begin position="272"/>
        <end position="293"/>
    </location>
</feature>
<dbReference type="EMBL" id="CVQH01020796">
    <property type="protein sequence ID" value="CRK28613.1"/>
    <property type="molecule type" value="Genomic_DNA"/>
</dbReference>
<evidence type="ECO:0000256" key="1">
    <source>
        <dbReference type="ARBA" id="ARBA00003420"/>
    </source>
</evidence>